<dbReference type="Proteomes" id="UP001163266">
    <property type="component" value="Chromosome"/>
</dbReference>
<feature type="repeat" description="TPR" evidence="1">
    <location>
        <begin position="533"/>
        <end position="566"/>
    </location>
</feature>
<dbReference type="EMBL" id="CP110257">
    <property type="protein sequence ID" value="UZD54448.1"/>
    <property type="molecule type" value="Genomic_DNA"/>
</dbReference>
<accession>A0ABY6MR05</accession>
<dbReference type="RefSeq" id="WP_264892016.1">
    <property type="nucleotide sequence ID" value="NZ_CP110257.1"/>
</dbReference>
<evidence type="ECO:0000256" key="3">
    <source>
        <dbReference type="SAM" id="SignalP"/>
    </source>
</evidence>
<dbReference type="InterPro" id="IPR019734">
    <property type="entry name" value="TPR_rpt"/>
</dbReference>
<dbReference type="Pfam" id="PF14559">
    <property type="entry name" value="TPR_19"/>
    <property type="match status" value="1"/>
</dbReference>
<sequence length="613" mass="67671">MPVAAPHSLRLLLAAAGLALACGQPARGQAAADPAESVVRTHVPSAMDAELFYQVLIGEMELRQGQAGVAYEVMLDAAQKTRDEALFRRAVEIALQARAGDQALAATQAWRMAVPASAEAHRLTAQVLVGLNRSAEALDPLRGFLAATPAAERPAAIGLLPRLFGRAGDRKTLASVVEQVLQPYAAQDATRVPVLLTNARMRWLAQEPQRALELAQEAARLEPAAEGPVLLALEMLPGEPRAEALVRSYLDRKADAAAVRLAYVRALFTSQRYAEAVSQLEQATQADPKAAPMWLTLGALRLELKQPREAERALLRYVELASASAGAPAEGSTQAEPASEEGSGPAPATAEALRQASAEGLTQAYLLLAQAAEAQRNYRQAEQWLAKIDNAESALSVQLRRAMLLAKQGKVQEARELLRRTPERTPQDARAKLMAESQLMRELKLWAEAHAVLSEANRRYPDDADLLYEQAMMSEKLGRLEEMERLLRRVIQIKPDHFHAYNALGYTLADRNERLEEARTLVLKALELAPNEPFIIDSLGWVEYRLGRREEALKHLQRAFEARPDAEIAAHLGEVLWMLGRREEARRVWREGRERDATNEVLRETLSRLKVDL</sequence>
<protein>
    <submittedName>
        <fullName evidence="4">Tetratricopeptide repeat protein</fullName>
    </submittedName>
</protein>
<keyword evidence="5" id="KW-1185">Reference proteome</keyword>
<keyword evidence="3" id="KW-0732">Signal</keyword>
<dbReference type="InterPro" id="IPR011990">
    <property type="entry name" value="TPR-like_helical_dom_sf"/>
</dbReference>
<reference evidence="4" key="1">
    <citation type="submission" date="2022-10" db="EMBL/GenBank/DDBJ databases">
        <title>Complete genome sequence of Schlegelella aquatica LMG 23380.</title>
        <authorList>
            <person name="Musilova J."/>
            <person name="Kourilova X."/>
            <person name="Bezdicek M."/>
            <person name="Hermankova K."/>
            <person name="Obruca S."/>
            <person name="Sedlar K."/>
        </authorList>
    </citation>
    <scope>NUCLEOTIDE SEQUENCE</scope>
    <source>
        <strain evidence="4">LMG 23380</strain>
    </source>
</reference>
<dbReference type="PROSITE" id="PS50005">
    <property type="entry name" value="TPR"/>
    <property type="match status" value="1"/>
</dbReference>
<dbReference type="SUPFAM" id="SSF48452">
    <property type="entry name" value="TPR-like"/>
    <property type="match status" value="2"/>
</dbReference>
<keyword evidence="1" id="KW-0802">TPR repeat</keyword>
<gene>
    <name evidence="4" type="ORF">OMP39_12360</name>
</gene>
<proteinExistence type="predicted"/>
<dbReference type="SMART" id="SM00028">
    <property type="entry name" value="TPR"/>
    <property type="match status" value="6"/>
</dbReference>
<evidence type="ECO:0000313" key="5">
    <source>
        <dbReference type="Proteomes" id="UP001163266"/>
    </source>
</evidence>
<dbReference type="Pfam" id="PF13432">
    <property type="entry name" value="TPR_16"/>
    <property type="match status" value="3"/>
</dbReference>
<name>A0ABY6MR05_9BURK</name>
<organism evidence="4 5">
    <name type="scientific">Caldimonas aquatica</name>
    <dbReference type="NCBI Taxonomy" id="376175"/>
    <lineage>
        <taxon>Bacteria</taxon>
        <taxon>Pseudomonadati</taxon>
        <taxon>Pseudomonadota</taxon>
        <taxon>Betaproteobacteria</taxon>
        <taxon>Burkholderiales</taxon>
        <taxon>Sphaerotilaceae</taxon>
        <taxon>Caldimonas</taxon>
    </lineage>
</organism>
<dbReference type="PANTHER" id="PTHR12558">
    <property type="entry name" value="CELL DIVISION CYCLE 16,23,27"/>
    <property type="match status" value="1"/>
</dbReference>
<dbReference type="Gene3D" id="1.25.40.10">
    <property type="entry name" value="Tetratricopeptide repeat domain"/>
    <property type="match status" value="2"/>
</dbReference>
<dbReference type="PANTHER" id="PTHR12558:SF13">
    <property type="entry name" value="CELL DIVISION CYCLE PROTEIN 27 HOMOLOG"/>
    <property type="match status" value="1"/>
</dbReference>
<evidence type="ECO:0000313" key="4">
    <source>
        <dbReference type="EMBL" id="UZD54448.1"/>
    </source>
</evidence>
<feature type="region of interest" description="Disordered" evidence="2">
    <location>
        <begin position="326"/>
        <end position="351"/>
    </location>
</feature>
<evidence type="ECO:0000256" key="2">
    <source>
        <dbReference type="SAM" id="MobiDB-lite"/>
    </source>
</evidence>
<feature type="chain" id="PRO_5047273181" evidence="3">
    <location>
        <begin position="22"/>
        <end position="613"/>
    </location>
</feature>
<feature type="signal peptide" evidence="3">
    <location>
        <begin position="1"/>
        <end position="21"/>
    </location>
</feature>
<evidence type="ECO:0000256" key="1">
    <source>
        <dbReference type="PROSITE-ProRule" id="PRU00339"/>
    </source>
</evidence>